<dbReference type="PROSITE" id="PS50043">
    <property type="entry name" value="HTH_LUXR_2"/>
    <property type="match status" value="1"/>
</dbReference>
<dbReference type="PANTHER" id="PTHR44688:SF16">
    <property type="entry name" value="DNA-BINDING TRANSCRIPTIONAL ACTIVATOR DEVR_DOSR"/>
    <property type="match status" value="1"/>
</dbReference>
<dbReference type="Proteomes" id="UP000000488">
    <property type="component" value="Chromosome"/>
</dbReference>
<dbReference type="InterPro" id="IPR041617">
    <property type="entry name" value="TPR_MalT"/>
</dbReference>
<evidence type="ECO:0000313" key="7">
    <source>
        <dbReference type="Proteomes" id="UP000000488"/>
    </source>
</evidence>
<dbReference type="Pfam" id="PF00196">
    <property type="entry name" value="GerE"/>
    <property type="match status" value="1"/>
</dbReference>
<proteinExistence type="predicted"/>
<protein>
    <submittedName>
        <fullName evidence="6">LuxR family transcriptional regulator</fullName>
    </submittedName>
</protein>
<dbReference type="Pfam" id="PF17874">
    <property type="entry name" value="TPR_MalT"/>
    <property type="match status" value="1"/>
</dbReference>
<dbReference type="Pfam" id="PF25873">
    <property type="entry name" value="WHD_MalT"/>
    <property type="match status" value="1"/>
</dbReference>
<evidence type="ECO:0000256" key="4">
    <source>
        <dbReference type="SAM" id="MobiDB-lite"/>
    </source>
</evidence>
<dbReference type="CDD" id="cd06170">
    <property type="entry name" value="LuxR_C_like"/>
    <property type="match status" value="1"/>
</dbReference>
<dbReference type="SUPFAM" id="SSF46894">
    <property type="entry name" value="C-terminal effector domain of the bipartite response regulators"/>
    <property type="match status" value="1"/>
</dbReference>
<dbReference type="Gene3D" id="1.10.10.10">
    <property type="entry name" value="Winged helix-like DNA-binding domain superfamily/Winged helix DNA-binding domain"/>
    <property type="match status" value="1"/>
</dbReference>
<accession>F8CHS0</accession>
<dbReference type="STRING" id="483219.LILAB_34360"/>
<feature type="domain" description="HTH luxR-type" evidence="5">
    <location>
        <begin position="934"/>
        <end position="999"/>
    </location>
</feature>
<keyword evidence="1" id="KW-0805">Transcription regulation</keyword>
<dbReference type="InterPro" id="IPR059106">
    <property type="entry name" value="WHD_MalT"/>
</dbReference>
<dbReference type="GO" id="GO:0003677">
    <property type="term" value="F:DNA binding"/>
    <property type="evidence" value="ECO:0007669"/>
    <property type="project" value="UniProtKB-KW"/>
</dbReference>
<dbReference type="SUPFAM" id="SSF52540">
    <property type="entry name" value="P-loop containing nucleoside triphosphate hydrolases"/>
    <property type="match status" value="1"/>
</dbReference>
<name>F8CHS0_MYXFH</name>
<dbReference type="KEGG" id="mfu:LILAB_34360"/>
<dbReference type="PANTHER" id="PTHR44688">
    <property type="entry name" value="DNA-BINDING TRANSCRIPTIONAL ACTIVATOR DEVR_DOSR"/>
    <property type="match status" value="1"/>
</dbReference>
<reference evidence="6 7" key="1">
    <citation type="journal article" date="2011" name="J. Bacteriol.">
        <title>Genome sequence of the halotolerant marine bacterium Myxococcus fulvus HW-1.</title>
        <authorList>
            <person name="Li Z.F."/>
            <person name="Li X."/>
            <person name="Liu H."/>
            <person name="Liu X."/>
            <person name="Han K."/>
            <person name="Wu Z.H."/>
            <person name="Hu W."/>
            <person name="Li F.F."/>
            <person name="Li Y.Z."/>
        </authorList>
    </citation>
    <scope>NUCLEOTIDE SEQUENCE [LARGE SCALE GENOMIC DNA]</scope>
    <source>
        <strain evidence="7">ATCC BAA-855 / HW-1</strain>
    </source>
</reference>
<dbReference type="eggNOG" id="COG2909">
    <property type="taxonomic scope" value="Bacteria"/>
</dbReference>
<dbReference type="AntiFam" id="ANF00007">
    <property type="entry name" value="Shadow ORF (opposite clpB)"/>
</dbReference>
<dbReference type="PRINTS" id="PR00038">
    <property type="entry name" value="HTHLUXR"/>
</dbReference>
<evidence type="ECO:0000313" key="6">
    <source>
        <dbReference type="EMBL" id="AEI68753.1"/>
    </source>
</evidence>
<keyword evidence="3" id="KW-0804">Transcription</keyword>
<dbReference type="InterPro" id="IPR016032">
    <property type="entry name" value="Sig_transdc_resp-reg_C-effctor"/>
</dbReference>
<dbReference type="GO" id="GO:0006355">
    <property type="term" value="P:regulation of DNA-templated transcription"/>
    <property type="evidence" value="ECO:0007669"/>
    <property type="project" value="InterPro"/>
</dbReference>
<evidence type="ECO:0000256" key="2">
    <source>
        <dbReference type="ARBA" id="ARBA00023125"/>
    </source>
</evidence>
<sequence>MPSLRSAPDRRDGSGEPSSHLLPTKLSPPRTASVLVPCGPALRRIDQGVGGKLVLVTAPLGSGKTTLLTQWYRETRVPHVLAWLSLDEQDNAPERFFAYLVGAIRRVAPDFDAYSTSEAGHATSVVLRSLWNLGRELVVVLDDFHVLRERSLVRAFSYLLDHSPPHVHWVVSSRNIPELDLAKLKLTEQLVTLDGRDLNLDSEAIRELGLRLCGAALTPEDVESLRSRTEGWVAGVKLALLSAGEHASVSDALGKAIGSNHDVARYLADAVLREQPEEVREFLVLSSVVEQLHGDLCNALLGTTRGPALLGQLERSQLFIQALDAERQWYRYHPLFLEVLRAQLACDHGDRVPGLHRAASAWFAEHQMRDEALMHAFASGDRAWCLTLTARCMEAWMREGELASVLHWTAKLTPAEVIRSPAICVGHIACLILSRRFAHATAALQDAQHHLETAYEVPAPERERLTKRLVGGDARHLRDDGLHVRAGDGAGALALRLEPLGRARLVDDVDGLVRQEPVIDVLGGQLRRGADGLGLVLHPVVLLVAALQPLQDEDGVLDGGLAHLTLLQAVLSDSAPDSGMDLDASPGAEEPDVFVAGAVLAAKAYQALRMNRFDAMRRLALSARETLQGHNNPFLVGYTDVLVALADRAQGNMKDAAARCEEAFERASLGRRNPVWANAATALANARYEQNRLDEAEALCVEVLPLLPQASVFETFAIAYLMLARIKTVRGKYAEAYRLLDYLHGVLECGHQTRFLAHVCGEKIRLYLVEQAPARMRVVAQEFGLGERMRRGEWSEKRFYDETWERLGLAQAWVMMVRGRHDKAHAILETLRASAHEVGYVSRETALLAAIAVCHWRAGDAMAAFAALNRGFALARRFGFGRSVFDETPGLQEVVIAAARQRKLSYALPDRYTTRYQDLLSAGARVPREFAAPPSAPLEPLTERELQMLKLLAQGLSNQEISERSNVALSTTKWHLRNVFAKLDVTTRTAAIVKAQERLQRNL</sequence>
<dbReference type="AlphaFoldDB" id="F8CHS0"/>
<dbReference type="Gene3D" id="3.40.50.300">
    <property type="entry name" value="P-loop containing nucleotide triphosphate hydrolases"/>
    <property type="match status" value="1"/>
</dbReference>
<evidence type="ECO:0000256" key="1">
    <source>
        <dbReference type="ARBA" id="ARBA00023015"/>
    </source>
</evidence>
<evidence type="ECO:0000256" key="3">
    <source>
        <dbReference type="ARBA" id="ARBA00023163"/>
    </source>
</evidence>
<dbReference type="Gene3D" id="1.25.40.10">
    <property type="entry name" value="Tetratricopeptide repeat domain"/>
    <property type="match status" value="1"/>
</dbReference>
<dbReference type="InterPro" id="IPR011990">
    <property type="entry name" value="TPR-like_helical_dom_sf"/>
</dbReference>
<dbReference type="InterPro" id="IPR027417">
    <property type="entry name" value="P-loop_NTPase"/>
</dbReference>
<dbReference type="HOGENOM" id="CLU_006325_2_0_7"/>
<dbReference type="EMBL" id="CP002830">
    <property type="protein sequence ID" value="AEI68753.1"/>
    <property type="molecule type" value="Genomic_DNA"/>
</dbReference>
<dbReference type="SUPFAM" id="SSF48452">
    <property type="entry name" value="TPR-like"/>
    <property type="match status" value="1"/>
</dbReference>
<dbReference type="SMART" id="SM00421">
    <property type="entry name" value="HTH_LUXR"/>
    <property type="match status" value="1"/>
</dbReference>
<keyword evidence="2" id="KW-0238">DNA-binding</keyword>
<evidence type="ECO:0000259" key="5">
    <source>
        <dbReference type="PROSITE" id="PS50043"/>
    </source>
</evidence>
<dbReference type="InterPro" id="IPR036388">
    <property type="entry name" value="WH-like_DNA-bd_sf"/>
</dbReference>
<feature type="region of interest" description="Disordered" evidence="4">
    <location>
        <begin position="1"/>
        <end position="28"/>
    </location>
</feature>
<dbReference type="InterPro" id="IPR000792">
    <property type="entry name" value="Tscrpt_reg_LuxR_C"/>
</dbReference>
<gene>
    <name evidence="6" type="ordered locus">LILAB_34360</name>
</gene>
<organism evidence="6 7">
    <name type="scientific">Myxococcus fulvus (strain ATCC BAA-855 / HW-1)</name>
    <dbReference type="NCBI Taxonomy" id="483219"/>
    <lineage>
        <taxon>Bacteria</taxon>
        <taxon>Pseudomonadati</taxon>
        <taxon>Myxococcota</taxon>
        <taxon>Myxococcia</taxon>
        <taxon>Myxococcales</taxon>
        <taxon>Cystobacterineae</taxon>
        <taxon>Myxococcaceae</taxon>
        <taxon>Myxococcus</taxon>
    </lineage>
</organism>